<sequence length="22" mass="2683">MYIYCICVCFCIIFMLWNPYSG</sequence>
<dbReference type="InParanoid" id="Q7R7E7"/>
<keyword evidence="2" id="KW-1185">Reference proteome</keyword>
<dbReference type="AlphaFoldDB" id="Q7R7E7"/>
<evidence type="ECO:0000313" key="2">
    <source>
        <dbReference type="Proteomes" id="UP000008553"/>
    </source>
</evidence>
<dbReference type="Proteomes" id="UP000008553">
    <property type="component" value="Unassembled WGS sequence"/>
</dbReference>
<accession>Q7R7E7</accession>
<dbReference type="EMBL" id="AABL01002842">
    <property type="protein sequence ID" value="EAA20142.1"/>
    <property type="molecule type" value="Genomic_DNA"/>
</dbReference>
<organism evidence="1 2">
    <name type="scientific">Plasmodium yoelii yoelii</name>
    <dbReference type="NCBI Taxonomy" id="73239"/>
    <lineage>
        <taxon>Eukaryota</taxon>
        <taxon>Sar</taxon>
        <taxon>Alveolata</taxon>
        <taxon>Apicomplexa</taxon>
        <taxon>Aconoidasida</taxon>
        <taxon>Haemosporida</taxon>
        <taxon>Plasmodiidae</taxon>
        <taxon>Plasmodium</taxon>
        <taxon>Plasmodium (Vinckeia)</taxon>
    </lineage>
</organism>
<gene>
    <name evidence="1" type="ORF">PY07640</name>
</gene>
<comment type="caution">
    <text evidence="1">The sequence shown here is derived from an EMBL/GenBank/DDBJ whole genome shotgun (WGS) entry which is preliminary data.</text>
</comment>
<evidence type="ECO:0000313" key="1">
    <source>
        <dbReference type="EMBL" id="EAA20142.1"/>
    </source>
</evidence>
<protein>
    <submittedName>
        <fullName evidence="1">Uncharacterized protein</fullName>
    </submittedName>
</protein>
<proteinExistence type="predicted"/>
<dbReference type="PaxDb" id="73239-Q7R7E7"/>
<name>Q7R7E7_PLAYO</name>
<reference evidence="1 2" key="1">
    <citation type="journal article" date="2002" name="Nature">
        <title>Genome sequence and comparative analysis of the model rodent malaria parasite Plasmodium yoelii yoelii.</title>
        <authorList>
            <person name="Carlton J.M."/>
            <person name="Angiuoli S.V."/>
            <person name="Suh B.B."/>
            <person name="Kooij T.W."/>
            <person name="Pertea M."/>
            <person name="Silva J.C."/>
            <person name="Ermolaeva M.D."/>
            <person name="Allen J.E."/>
            <person name="Selengut J.D."/>
            <person name="Koo H.L."/>
            <person name="Peterson J.D."/>
            <person name="Pop M."/>
            <person name="Kosack D.S."/>
            <person name="Shumway M.F."/>
            <person name="Bidwell S.L."/>
            <person name="Shallom S.J."/>
            <person name="van Aken S.E."/>
            <person name="Riedmuller S.B."/>
            <person name="Feldblyum T.V."/>
            <person name="Cho J.K."/>
            <person name="Quackenbush J."/>
            <person name="Sedegah M."/>
            <person name="Shoaibi A."/>
            <person name="Cummings L.M."/>
            <person name="Florens L."/>
            <person name="Yates J.R."/>
            <person name="Raine J.D."/>
            <person name="Sinden R.E."/>
            <person name="Harris M.A."/>
            <person name="Cunningham D.A."/>
            <person name="Preiser P.R."/>
            <person name="Bergman L.W."/>
            <person name="Vaidya A.B."/>
            <person name="van Lin L.H."/>
            <person name="Janse C.J."/>
            <person name="Waters A.P."/>
            <person name="Smith H.O."/>
            <person name="White O.R."/>
            <person name="Salzberg S.L."/>
            <person name="Venter J.C."/>
            <person name="Fraser C.M."/>
            <person name="Hoffman S.L."/>
            <person name="Gardner M.J."/>
            <person name="Carucci D.J."/>
        </authorList>
    </citation>
    <scope>NUCLEOTIDE SEQUENCE [LARGE SCALE GENOMIC DNA]</scope>
    <source>
        <strain evidence="1 2">17XNL</strain>
    </source>
</reference>